<protein>
    <submittedName>
        <fullName evidence="1">TIGR00266 family protein</fullName>
    </submittedName>
</protein>
<dbReference type="RefSeq" id="WP_069966646.1">
    <property type="nucleotide sequence ID" value="NZ_CM124774.1"/>
</dbReference>
<sequence>MEIKLLHQPDSAIAQILLNAGEEIVAEAGSMIAMSGYINTSTTLRRGKGGGVFGGLKRMLAGESLFLSVFRSPTQGGEIFLAPHLMGDLLVYEMKGQELVVQATSYLASASSVDIDLGFQGFKSFFSGEAIFWLSISGHGPVILTSFGGIYDIDVAGEYIVDTGHIVAFEKSLDFEITKAGSSLIGAFLGGEGLVCRFKGKGKVYCQTHNPGAFGSRIGSQLPAR</sequence>
<dbReference type="SUPFAM" id="SSF51219">
    <property type="entry name" value="TRAP-like"/>
    <property type="match status" value="1"/>
</dbReference>
<dbReference type="OrthoDB" id="509215at2"/>
<dbReference type="InterPro" id="IPR002838">
    <property type="entry name" value="AIM24"/>
</dbReference>
<accession>A0A1E5QLY8</accession>
<gene>
    <name evidence="1" type="ORF">BH720_07935</name>
</gene>
<organism evidence="1">
    <name type="scientific">Desertifilum tharense IPPAS B-1220</name>
    <dbReference type="NCBI Taxonomy" id="1781255"/>
    <lineage>
        <taxon>Bacteria</taxon>
        <taxon>Bacillati</taxon>
        <taxon>Cyanobacteriota</taxon>
        <taxon>Cyanophyceae</taxon>
        <taxon>Desertifilales</taxon>
        <taxon>Desertifilaceae</taxon>
        <taxon>Desertifilum</taxon>
    </lineage>
</organism>
<dbReference type="InterPro" id="IPR036983">
    <property type="entry name" value="AIM24_sf"/>
</dbReference>
<dbReference type="PANTHER" id="PTHR43657:SF1">
    <property type="entry name" value="ALTERED INHERITANCE OF MITOCHONDRIA PROTEIN 24, MITOCHONDRIAL"/>
    <property type="match status" value="1"/>
</dbReference>
<evidence type="ECO:0000313" key="1">
    <source>
        <dbReference type="EMBL" id="OEJ75699.1"/>
    </source>
</evidence>
<dbReference type="Gene3D" id="3.60.160.10">
    <property type="entry name" value="Mitochondrial biogenesis AIM24"/>
    <property type="match status" value="1"/>
</dbReference>
<reference evidence="1" key="1">
    <citation type="submission" date="2016-09" db="EMBL/GenBank/DDBJ databases">
        <title>Draft genome of thermotolerant cyanobacterium Desertifilum sp. strain IPPAS B-1220.</title>
        <authorList>
            <person name="Sinetova M.A."/>
            <person name="Bolakhan K."/>
            <person name="Zayadan B.K."/>
            <person name="Mironov K.S."/>
            <person name="Ustinova V."/>
            <person name="Kupriyanova E.V."/>
            <person name="Sidorov R.A."/>
            <person name="Skrypnik A.N."/>
            <person name="Gogoleva N.E."/>
            <person name="Gogolev Y.V."/>
            <person name="Los D.A."/>
        </authorList>
    </citation>
    <scope>NUCLEOTIDE SEQUENCE [LARGE SCALE GENOMIC DNA]</scope>
    <source>
        <strain evidence="1">IPPAS B-1220</strain>
    </source>
</reference>
<dbReference type="NCBIfam" id="TIGR00266">
    <property type="entry name" value="TIGR00266 family protein"/>
    <property type="match status" value="1"/>
</dbReference>
<dbReference type="STRING" id="1781255.BH720_07935"/>
<proteinExistence type="predicted"/>
<dbReference type="AlphaFoldDB" id="A0A1E5QLY8"/>
<dbReference type="EMBL" id="MJGC01000045">
    <property type="protein sequence ID" value="OEJ75699.1"/>
    <property type="molecule type" value="Genomic_DNA"/>
</dbReference>
<dbReference type="InterPro" id="IPR016031">
    <property type="entry name" value="Trp_RNA-bd_attenuator-like_dom"/>
</dbReference>
<dbReference type="PANTHER" id="PTHR43657">
    <property type="entry name" value="TRYPTOPHAN RNA-BINDING ATTENUATOR PROTEIN-LIKE PROTEIN"/>
    <property type="match status" value="1"/>
</dbReference>
<dbReference type="Pfam" id="PF01987">
    <property type="entry name" value="AIM24"/>
    <property type="match status" value="1"/>
</dbReference>
<comment type="caution">
    <text evidence="1">The sequence shown here is derived from an EMBL/GenBank/DDBJ whole genome shotgun (WGS) entry which is preliminary data.</text>
</comment>
<name>A0A1E5QLY8_9CYAN</name>